<dbReference type="AlphaFoldDB" id="A0A9P7ZB46"/>
<protein>
    <submittedName>
        <fullName evidence="2">Uncharacterized protein</fullName>
    </submittedName>
</protein>
<name>A0A9P7ZB46_9HELO</name>
<keyword evidence="3" id="KW-1185">Reference proteome</keyword>
<organism evidence="2 3">
    <name type="scientific">Calycina marina</name>
    <dbReference type="NCBI Taxonomy" id="1763456"/>
    <lineage>
        <taxon>Eukaryota</taxon>
        <taxon>Fungi</taxon>
        <taxon>Dikarya</taxon>
        <taxon>Ascomycota</taxon>
        <taxon>Pezizomycotina</taxon>
        <taxon>Leotiomycetes</taxon>
        <taxon>Helotiales</taxon>
        <taxon>Pezizellaceae</taxon>
        <taxon>Calycina</taxon>
    </lineage>
</organism>
<proteinExistence type="predicted"/>
<dbReference type="EMBL" id="MU253746">
    <property type="protein sequence ID" value="KAG9248602.1"/>
    <property type="molecule type" value="Genomic_DNA"/>
</dbReference>
<evidence type="ECO:0000313" key="2">
    <source>
        <dbReference type="EMBL" id="KAG9248602.1"/>
    </source>
</evidence>
<gene>
    <name evidence="2" type="ORF">BJ878DRAFT_538198</name>
</gene>
<dbReference type="Proteomes" id="UP000887226">
    <property type="component" value="Unassembled WGS sequence"/>
</dbReference>
<reference evidence="2" key="1">
    <citation type="journal article" date="2021" name="IMA Fungus">
        <title>Genomic characterization of three marine fungi, including Emericellopsis atlantica sp. nov. with signatures of a generalist lifestyle and marine biomass degradation.</title>
        <authorList>
            <person name="Hagestad O.C."/>
            <person name="Hou L."/>
            <person name="Andersen J.H."/>
            <person name="Hansen E.H."/>
            <person name="Altermark B."/>
            <person name="Li C."/>
            <person name="Kuhnert E."/>
            <person name="Cox R.J."/>
            <person name="Crous P.W."/>
            <person name="Spatafora J.W."/>
            <person name="Lail K."/>
            <person name="Amirebrahimi M."/>
            <person name="Lipzen A."/>
            <person name="Pangilinan J."/>
            <person name="Andreopoulos W."/>
            <person name="Hayes R.D."/>
            <person name="Ng V."/>
            <person name="Grigoriev I.V."/>
            <person name="Jackson S.A."/>
            <person name="Sutton T.D.S."/>
            <person name="Dobson A.D.W."/>
            <person name="Rama T."/>
        </authorList>
    </citation>
    <scope>NUCLEOTIDE SEQUENCE</scope>
    <source>
        <strain evidence="2">TRa3180A</strain>
    </source>
</reference>
<comment type="caution">
    <text evidence="2">The sequence shown here is derived from an EMBL/GenBank/DDBJ whole genome shotgun (WGS) entry which is preliminary data.</text>
</comment>
<feature type="compositionally biased region" description="Basic and acidic residues" evidence="1">
    <location>
        <begin position="12"/>
        <end position="31"/>
    </location>
</feature>
<sequence>MNFNDTSVMANAHEKTTIADTPDLDKRHGLNDDSSVGMAHHAPVLSAKEGRRLTLKIDLKVMPVLGMFKTKIQGLERGLNFPNTGFNTSFQIFYTPFVLAEVPLNMLMSLPQV</sequence>
<accession>A0A9P7ZB46</accession>
<dbReference type="OrthoDB" id="310895at2759"/>
<evidence type="ECO:0000313" key="3">
    <source>
        <dbReference type="Proteomes" id="UP000887226"/>
    </source>
</evidence>
<evidence type="ECO:0000256" key="1">
    <source>
        <dbReference type="SAM" id="MobiDB-lite"/>
    </source>
</evidence>
<feature type="region of interest" description="Disordered" evidence="1">
    <location>
        <begin position="12"/>
        <end position="35"/>
    </location>
</feature>